<keyword evidence="5" id="KW-0966">Cell projection</keyword>
<proteinExistence type="inferred from homology"/>
<evidence type="ECO:0000256" key="2">
    <source>
        <dbReference type="ARBA" id="ARBA00022490"/>
    </source>
</evidence>
<organism evidence="11 12">
    <name type="scientific">Nematostella vectensis</name>
    <name type="common">Starlet sea anemone</name>
    <dbReference type="NCBI Taxonomy" id="45351"/>
    <lineage>
        <taxon>Eukaryota</taxon>
        <taxon>Metazoa</taxon>
        <taxon>Cnidaria</taxon>
        <taxon>Anthozoa</taxon>
        <taxon>Hexacorallia</taxon>
        <taxon>Actiniaria</taxon>
        <taxon>Edwardsiidae</taxon>
        <taxon>Nematostella</taxon>
    </lineage>
</organism>
<name>A7S7P1_NEMVE</name>
<dbReference type="CDD" id="cd22284">
    <property type="entry name" value="HD_CCDC61_N"/>
    <property type="match status" value="1"/>
</dbReference>
<evidence type="ECO:0000256" key="8">
    <source>
        <dbReference type="ARBA" id="ARBA00041518"/>
    </source>
</evidence>
<feature type="coiled-coil region" evidence="10">
    <location>
        <begin position="156"/>
        <end position="292"/>
    </location>
</feature>
<keyword evidence="3 10" id="KW-0175">Coiled coil</keyword>
<evidence type="ECO:0000256" key="5">
    <source>
        <dbReference type="ARBA" id="ARBA00023273"/>
    </source>
</evidence>
<dbReference type="InterPro" id="IPR049733">
    <property type="entry name" value="CCDC61_N"/>
</dbReference>
<dbReference type="OMA" id="KYTAENW"/>
<sequence length="295" mass="34595">MAQRFEEPTQTTTTRHVLRGIEYVLALTINKEENIFTLEVEDRLTADRWTGQFDTKYIEDLTHKTGNFKQFMVFVNMLESALNKNSSALSLDLLTYSDLEVLRNQRAHRPGSGTQHIPPAKPSSLHTKRYLIMTYSVEFDRIHYPLPLPYVGKPDPVQLQEALRRLEEENKRLKEQAVASNCMNSLAEEREDITFVSKERDDIQAQFETYQRELKHTGKANAAKEIRVLKKVVQNLESDLMKEKTKHQRIINKKNQEYRNIVEELEELRASERNLRARCRSLTNELAVFKRKYVL</sequence>
<evidence type="ECO:0000256" key="4">
    <source>
        <dbReference type="ARBA" id="ARBA00023212"/>
    </source>
</evidence>
<comment type="subcellular location">
    <subcellularLocation>
        <location evidence="1">Cytoplasm</location>
        <location evidence="1">Cytoskeleton</location>
        <location evidence="1">Cilium basal body</location>
    </subcellularLocation>
</comment>
<evidence type="ECO:0000256" key="1">
    <source>
        <dbReference type="ARBA" id="ARBA00004120"/>
    </source>
</evidence>
<keyword evidence="12" id="KW-1185">Reference proteome</keyword>
<dbReference type="AlphaFoldDB" id="A7S7P1"/>
<dbReference type="FunCoup" id="A7S7P1">
    <property type="interactions" value="178"/>
</dbReference>
<comment type="similarity">
    <text evidence="6">Belongs to the CCDC61 family.</text>
</comment>
<accession>A7S7P1</accession>
<evidence type="ECO:0000256" key="6">
    <source>
        <dbReference type="ARBA" id="ARBA00038217"/>
    </source>
</evidence>
<dbReference type="PANTHER" id="PTHR22691">
    <property type="entry name" value="YEAST SPT2-RELATED"/>
    <property type="match status" value="1"/>
</dbReference>
<dbReference type="eggNOG" id="ENOG502QRAS">
    <property type="taxonomic scope" value="Eukaryota"/>
</dbReference>
<keyword evidence="2" id="KW-0963">Cytoplasm</keyword>
<dbReference type="InParanoid" id="A7S7P1"/>
<reference evidence="11 12" key="1">
    <citation type="journal article" date="2007" name="Science">
        <title>Sea anemone genome reveals ancestral eumetazoan gene repertoire and genomic organization.</title>
        <authorList>
            <person name="Putnam N.H."/>
            <person name="Srivastava M."/>
            <person name="Hellsten U."/>
            <person name="Dirks B."/>
            <person name="Chapman J."/>
            <person name="Salamov A."/>
            <person name="Terry A."/>
            <person name="Shapiro H."/>
            <person name="Lindquist E."/>
            <person name="Kapitonov V.V."/>
            <person name="Jurka J."/>
            <person name="Genikhovich G."/>
            <person name="Grigoriev I.V."/>
            <person name="Lucas S.M."/>
            <person name="Steele R.E."/>
            <person name="Finnerty J.R."/>
            <person name="Technau U."/>
            <person name="Martindale M.Q."/>
            <person name="Rokhsar D.S."/>
        </authorList>
    </citation>
    <scope>NUCLEOTIDE SEQUENCE [LARGE SCALE GENOMIC DNA]</scope>
    <source>
        <strain evidence="12">CH2 X CH6</strain>
    </source>
</reference>
<evidence type="ECO:0000313" key="11">
    <source>
        <dbReference type="EMBL" id="EDO40229.1"/>
    </source>
</evidence>
<evidence type="ECO:0000256" key="7">
    <source>
        <dbReference type="ARBA" id="ARBA00040683"/>
    </source>
</evidence>
<dbReference type="EMBL" id="DS469594">
    <property type="protein sequence ID" value="EDO40229.1"/>
    <property type="molecule type" value="Genomic_DNA"/>
</dbReference>
<evidence type="ECO:0000256" key="10">
    <source>
        <dbReference type="SAM" id="Coils"/>
    </source>
</evidence>
<dbReference type="HOGENOM" id="CLU_038746_0_0_1"/>
<evidence type="ECO:0000256" key="9">
    <source>
        <dbReference type="ARBA" id="ARBA00042326"/>
    </source>
</evidence>
<evidence type="ECO:0000256" key="3">
    <source>
        <dbReference type="ARBA" id="ARBA00023054"/>
    </source>
</evidence>
<dbReference type="PhylomeDB" id="A7S7P1"/>
<protein>
    <recommendedName>
        <fullName evidence="7">Centrosomal protein CCDC61</fullName>
    </recommendedName>
    <alternativeName>
        <fullName evidence="8">Coiled-coil domain-containing protein 61</fullName>
    </alternativeName>
    <alternativeName>
        <fullName evidence="9">VFL3 homolog</fullName>
    </alternativeName>
</protein>
<dbReference type="Proteomes" id="UP000001593">
    <property type="component" value="Unassembled WGS sequence"/>
</dbReference>
<gene>
    <name evidence="11" type="ORF">NEMVEDRAFT_v1g108036</name>
</gene>
<evidence type="ECO:0000313" key="12">
    <source>
        <dbReference type="Proteomes" id="UP000001593"/>
    </source>
</evidence>
<dbReference type="PANTHER" id="PTHR22691:SF1">
    <property type="entry name" value="CENTROSOMAL PROTEIN CCDC61"/>
    <property type="match status" value="1"/>
</dbReference>
<keyword evidence="4" id="KW-0206">Cytoskeleton</keyword>